<dbReference type="GO" id="GO:0005737">
    <property type="term" value="C:cytoplasm"/>
    <property type="evidence" value="ECO:0007669"/>
    <property type="project" value="UniProtKB-SubCell"/>
</dbReference>
<accession>A0A2G6KH65</accession>
<name>A0A2G6KH65_9BACT</name>
<evidence type="ECO:0000259" key="6">
    <source>
        <dbReference type="Pfam" id="PF01782"/>
    </source>
</evidence>
<dbReference type="AlphaFoldDB" id="A0A2G6KH65"/>
<gene>
    <name evidence="5 8" type="primary">rimM</name>
    <name evidence="8" type="ORF">CSA56_08130</name>
</gene>
<protein>
    <recommendedName>
        <fullName evidence="5">Ribosome maturation factor RimM</fullName>
    </recommendedName>
</protein>
<keyword evidence="3 5" id="KW-0698">rRNA processing</keyword>
<dbReference type="InterPro" id="IPR036976">
    <property type="entry name" value="RimM_N_sf"/>
</dbReference>
<dbReference type="NCBIfam" id="TIGR02273">
    <property type="entry name" value="16S_RimM"/>
    <property type="match status" value="1"/>
</dbReference>
<dbReference type="Pfam" id="PF01782">
    <property type="entry name" value="RimM"/>
    <property type="match status" value="1"/>
</dbReference>
<sequence>MDRYLVEATQYHEYVTIGKVLKVRGVRGEVKVLPLTDVPGRFEDLTSLSVRLADNTAEQVEIEQVTYYKNFVYLRFQGYDSIEQVAPFIGCSLQVDGLKSPELPDGVYYHFEIIDADVYTDGNQYLGKVSDILETGGSDVYVVCDGTREYLIPSNPEVVTRIERKKKRITVHPPEGLLEL</sequence>
<dbReference type="PANTHER" id="PTHR33692">
    <property type="entry name" value="RIBOSOME MATURATION FACTOR RIMM"/>
    <property type="match status" value="1"/>
</dbReference>
<dbReference type="InterPro" id="IPR056792">
    <property type="entry name" value="PRC_RimM"/>
</dbReference>
<dbReference type="GO" id="GO:0005840">
    <property type="term" value="C:ribosome"/>
    <property type="evidence" value="ECO:0007669"/>
    <property type="project" value="InterPro"/>
</dbReference>
<comment type="subunit">
    <text evidence="5">Binds ribosomal protein uS19.</text>
</comment>
<keyword evidence="2 5" id="KW-0690">Ribosome biogenesis</keyword>
<comment type="function">
    <text evidence="5">An accessory protein needed during the final step in the assembly of 30S ribosomal subunit, possibly for assembly of the head region. Essential for efficient processing of 16S rRNA. May be needed both before and after RbfA during the maturation of 16S rRNA. It has affinity for free ribosomal 30S subunits but not for 70S ribosomes.</text>
</comment>
<dbReference type="InterPro" id="IPR011961">
    <property type="entry name" value="RimM"/>
</dbReference>
<dbReference type="Gene3D" id="2.40.30.60">
    <property type="entry name" value="RimM"/>
    <property type="match status" value="1"/>
</dbReference>
<feature type="domain" description="Ribosome maturation factor RimM PRC barrel" evidence="7">
    <location>
        <begin position="113"/>
        <end position="177"/>
    </location>
</feature>
<feature type="domain" description="RimM N-terminal" evidence="6">
    <location>
        <begin position="16"/>
        <end position="96"/>
    </location>
</feature>
<evidence type="ECO:0000256" key="5">
    <source>
        <dbReference type="HAMAP-Rule" id="MF_00014"/>
    </source>
</evidence>
<evidence type="ECO:0000256" key="1">
    <source>
        <dbReference type="ARBA" id="ARBA00022490"/>
    </source>
</evidence>
<organism evidence="8 9">
    <name type="scientific">candidate division KSB3 bacterium</name>
    <dbReference type="NCBI Taxonomy" id="2044937"/>
    <lineage>
        <taxon>Bacteria</taxon>
        <taxon>candidate division KSB3</taxon>
    </lineage>
</organism>
<dbReference type="Gene3D" id="2.30.30.240">
    <property type="entry name" value="PRC-barrel domain"/>
    <property type="match status" value="1"/>
</dbReference>
<evidence type="ECO:0000313" key="8">
    <source>
        <dbReference type="EMBL" id="PIE34342.1"/>
    </source>
</evidence>
<comment type="caution">
    <text evidence="8">The sequence shown here is derived from an EMBL/GenBank/DDBJ whole genome shotgun (WGS) entry which is preliminary data.</text>
</comment>
<dbReference type="SUPFAM" id="SSF50447">
    <property type="entry name" value="Translation proteins"/>
    <property type="match status" value="1"/>
</dbReference>
<keyword evidence="4 5" id="KW-0143">Chaperone</keyword>
<proteinExistence type="inferred from homology"/>
<dbReference type="PANTHER" id="PTHR33692:SF1">
    <property type="entry name" value="RIBOSOME MATURATION FACTOR RIMM"/>
    <property type="match status" value="1"/>
</dbReference>
<comment type="subcellular location">
    <subcellularLocation>
        <location evidence="5">Cytoplasm</location>
    </subcellularLocation>
</comment>
<evidence type="ECO:0000259" key="7">
    <source>
        <dbReference type="Pfam" id="PF24986"/>
    </source>
</evidence>
<comment type="similarity">
    <text evidence="5">Belongs to the RimM family.</text>
</comment>
<dbReference type="GO" id="GO:0042274">
    <property type="term" value="P:ribosomal small subunit biogenesis"/>
    <property type="evidence" value="ECO:0007669"/>
    <property type="project" value="UniProtKB-UniRule"/>
</dbReference>
<dbReference type="GO" id="GO:0006364">
    <property type="term" value="P:rRNA processing"/>
    <property type="evidence" value="ECO:0007669"/>
    <property type="project" value="UniProtKB-UniRule"/>
</dbReference>
<reference evidence="8 9" key="1">
    <citation type="submission" date="2017-10" db="EMBL/GenBank/DDBJ databases">
        <title>Novel microbial diversity and functional potential in the marine mammal oral microbiome.</title>
        <authorList>
            <person name="Dudek N.K."/>
            <person name="Sun C.L."/>
            <person name="Burstein D."/>
            <person name="Kantor R.S."/>
            <person name="Aliaga Goltsman D.S."/>
            <person name="Bik E.M."/>
            <person name="Thomas B.C."/>
            <person name="Banfield J.F."/>
            <person name="Relman D.A."/>
        </authorList>
    </citation>
    <scope>NUCLEOTIDE SEQUENCE [LARGE SCALE GENOMIC DNA]</scope>
    <source>
        <strain evidence="8">DOLJORAL78_47_16</strain>
    </source>
</reference>
<evidence type="ECO:0000313" key="9">
    <source>
        <dbReference type="Proteomes" id="UP000230821"/>
    </source>
</evidence>
<evidence type="ECO:0000256" key="4">
    <source>
        <dbReference type="ARBA" id="ARBA00023186"/>
    </source>
</evidence>
<dbReference type="SUPFAM" id="SSF50346">
    <property type="entry name" value="PRC-barrel domain"/>
    <property type="match status" value="1"/>
</dbReference>
<evidence type="ECO:0000256" key="3">
    <source>
        <dbReference type="ARBA" id="ARBA00022552"/>
    </source>
</evidence>
<dbReference type="HAMAP" id="MF_00014">
    <property type="entry name" value="Ribosome_mat_RimM"/>
    <property type="match status" value="1"/>
</dbReference>
<dbReference type="InterPro" id="IPR009000">
    <property type="entry name" value="Transl_B-barrel_sf"/>
</dbReference>
<evidence type="ECO:0000256" key="2">
    <source>
        <dbReference type="ARBA" id="ARBA00022517"/>
    </source>
</evidence>
<dbReference type="GO" id="GO:0043022">
    <property type="term" value="F:ribosome binding"/>
    <property type="evidence" value="ECO:0007669"/>
    <property type="project" value="InterPro"/>
</dbReference>
<dbReference type="Proteomes" id="UP000230821">
    <property type="component" value="Unassembled WGS sequence"/>
</dbReference>
<comment type="domain">
    <text evidence="5">The PRC barrel domain binds ribosomal protein uS19.</text>
</comment>
<dbReference type="EMBL" id="PDSK01000090">
    <property type="protein sequence ID" value="PIE34342.1"/>
    <property type="molecule type" value="Genomic_DNA"/>
</dbReference>
<dbReference type="Pfam" id="PF24986">
    <property type="entry name" value="PRC_RimM"/>
    <property type="match status" value="1"/>
</dbReference>
<dbReference type="InterPro" id="IPR002676">
    <property type="entry name" value="RimM_N"/>
</dbReference>
<dbReference type="InterPro" id="IPR011033">
    <property type="entry name" value="PRC_barrel-like_sf"/>
</dbReference>
<keyword evidence="1 5" id="KW-0963">Cytoplasm</keyword>